<comment type="caution">
    <text evidence="3">The sequence shown here is derived from an EMBL/GenBank/DDBJ whole genome shotgun (WGS) entry which is preliminary data.</text>
</comment>
<dbReference type="SUPFAM" id="SSF54197">
    <property type="entry name" value="HIT-like"/>
    <property type="match status" value="1"/>
</dbReference>
<evidence type="ECO:0000313" key="4">
    <source>
        <dbReference type="Proteomes" id="UP000286680"/>
    </source>
</evidence>
<evidence type="ECO:0000256" key="1">
    <source>
        <dbReference type="PROSITE-ProRule" id="PRU00464"/>
    </source>
</evidence>
<dbReference type="InterPro" id="IPR026026">
    <property type="entry name" value="HIT_Hint"/>
</dbReference>
<dbReference type="Gene3D" id="3.30.428.10">
    <property type="entry name" value="HIT-like"/>
    <property type="match status" value="1"/>
</dbReference>
<protein>
    <submittedName>
        <fullName evidence="3">HIT family protein</fullName>
    </submittedName>
</protein>
<evidence type="ECO:0000259" key="2">
    <source>
        <dbReference type="PROSITE" id="PS51084"/>
    </source>
</evidence>
<dbReference type="EMBL" id="PIPS01000001">
    <property type="protein sequence ID" value="RUO44586.1"/>
    <property type="molecule type" value="Genomic_DNA"/>
</dbReference>
<keyword evidence="4" id="KW-1185">Reference proteome</keyword>
<name>A0AA94EF11_9GAMM</name>
<reference evidence="4" key="1">
    <citation type="journal article" date="2018" name="Front. Microbiol.">
        <title>Genome-Based Analysis Reveals the Taxonomy and Diversity of the Family Idiomarinaceae.</title>
        <authorList>
            <person name="Liu Y."/>
            <person name="Lai Q."/>
            <person name="Shao Z."/>
        </authorList>
    </citation>
    <scope>NUCLEOTIDE SEQUENCE [LARGE SCALE GENOMIC DNA]</scope>
    <source>
        <strain evidence="4">SN-14</strain>
    </source>
</reference>
<comment type="caution">
    <text evidence="1">Lacks conserved residue(s) required for the propagation of feature annotation.</text>
</comment>
<accession>A0AA94EF11</accession>
<dbReference type="Proteomes" id="UP000286680">
    <property type="component" value="Unassembled WGS sequence"/>
</dbReference>
<dbReference type="PROSITE" id="PS51084">
    <property type="entry name" value="HIT_2"/>
    <property type="match status" value="1"/>
</dbReference>
<feature type="domain" description="HIT" evidence="2">
    <location>
        <begin position="41"/>
        <end position="109"/>
    </location>
</feature>
<dbReference type="PIRSF" id="PIRSF000714">
    <property type="entry name" value="HIT"/>
    <property type="match status" value="1"/>
</dbReference>
<sequence length="139" mass="16314">MSEETQPFELHPRLAQDSIHITDWPLSQVRVMNDRQFPWFLLIPRVPNVTEIIDLNDADQQQLWRESAFLSHWLKAEYRPEKLNIAAIGNKVPQLHLHHIGRFSDDPVWPDPVWGRLPPKPLAEETVTRLQEIFKALSL</sequence>
<dbReference type="InterPro" id="IPR036265">
    <property type="entry name" value="HIT-like_sf"/>
</dbReference>
<gene>
    <name evidence="3" type="ORF">CWE23_00680</name>
</gene>
<dbReference type="AlphaFoldDB" id="A0AA94EF11"/>
<dbReference type="InterPro" id="IPR011146">
    <property type="entry name" value="HIT-like"/>
</dbReference>
<dbReference type="GO" id="GO:0003824">
    <property type="term" value="F:catalytic activity"/>
    <property type="evidence" value="ECO:0007669"/>
    <property type="project" value="InterPro"/>
</dbReference>
<dbReference type="RefSeq" id="WP_105306276.1">
    <property type="nucleotide sequence ID" value="NZ_PIPS01000001.1"/>
</dbReference>
<proteinExistence type="predicted"/>
<organism evidence="3 4">
    <name type="scientific">Idiomarina aquatica</name>
    <dbReference type="NCBI Taxonomy" id="1327752"/>
    <lineage>
        <taxon>Bacteria</taxon>
        <taxon>Pseudomonadati</taxon>
        <taxon>Pseudomonadota</taxon>
        <taxon>Gammaproteobacteria</taxon>
        <taxon>Alteromonadales</taxon>
        <taxon>Idiomarinaceae</taxon>
        <taxon>Idiomarina</taxon>
    </lineage>
</organism>
<dbReference type="Pfam" id="PF01230">
    <property type="entry name" value="HIT"/>
    <property type="match status" value="1"/>
</dbReference>
<evidence type="ECO:0000313" key="3">
    <source>
        <dbReference type="EMBL" id="RUO44586.1"/>
    </source>
</evidence>